<proteinExistence type="predicted"/>
<name>A0A653D387_CALMS</name>
<dbReference type="InterPro" id="IPR048611">
    <property type="entry name" value="KATNA1_MIT"/>
</dbReference>
<organism evidence="9 10">
    <name type="scientific">Callosobruchus maculatus</name>
    <name type="common">Southern cowpea weevil</name>
    <name type="synonym">Pulse bruchid</name>
    <dbReference type="NCBI Taxonomy" id="64391"/>
    <lineage>
        <taxon>Eukaryota</taxon>
        <taxon>Metazoa</taxon>
        <taxon>Ecdysozoa</taxon>
        <taxon>Arthropoda</taxon>
        <taxon>Hexapoda</taxon>
        <taxon>Insecta</taxon>
        <taxon>Pterygota</taxon>
        <taxon>Neoptera</taxon>
        <taxon>Endopterygota</taxon>
        <taxon>Coleoptera</taxon>
        <taxon>Polyphaga</taxon>
        <taxon>Cucujiformia</taxon>
        <taxon>Chrysomeloidea</taxon>
        <taxon>Chrysomelidae</taxon>
        <taxon>Bruchinae</taxon>
        <taxon>Bruchini</taxon>
        <taxon>Callosobruchus</taxon>
    </lineage>
</organism>
<keyword evidence="4" id="KW-0547">Nucleotide-binding</keyword>
<dbReference type="Pfam" id="PF21126">
    <property type="entry name" value="KATNA1_MIT"/>
    <property type="match status" value="1"/>
</dbReference>
<evidence type="ECO:0000256" key="2">
    <source>
        <dbReference type="ARBA" id="ARBA00022490"/>
    </source>
</evidence>
<keyword evidence="2" id="KW-0963">Cytoplasm</keyword>
<keyword evidence="5" id="KW-0067">ATP-binding</keyword>
<dbReference type="Proteomes" id="UP000410492">
    <property type="component" value="Unassembled WGS sequence"/>
</dbReference>
<comment type="subcellular location">
    <subcellularLocation>
        <location evidence="1">Cytoplasm</location>
        <location evidence="1">Cytoskeleton</location>
    </subcellularLocation>
</comment>
<evidence type="ECO:0000259" key="8">
    <source>
        <dbReference type="Pfam" id="PF21126"/>
    </source>
</evidence>
<evidence type="ECO:0000256" key="4">
    <source>
        <dbReference type="ARBA" id="ARBA00022741"/>
    </source>
</evidence>
<evidence type="ECO:0000256" key="7">
    <source>
        <dbReference type="ARBA" id="ARBA00023235"/>
    </source>
</evidence>
<dbReference type="EMBL" id="CAACVG010009876">
    <property type="protein sequence ID" value="VEN54425.1"/>
    <property type="molecule type" value="Genomic_DNA"/>
</dbReference>
<keyword evidence="10" id="KW-1185">Reference proteome</keyword>
<evidence type="ECO:0000256" key="6">
    <source>
        <dbReference type="ARBA" id="ARBA00023212"/>
    </source>
</evidence>
<gene>
    <name evidence="9" type="ORF">CALMAC_LOCUS13903</name>
</gene>
<evidence type="ECO:0000313" key="9">
    <source>
        <dbReference type="EMBL" id="VEN54425.1"/>
    </source>
</evidence>
<dbReference type="AlphaFoldDB" id="A0A653D387"/>
<evidence type="ECO:0000313" key="10">
    <source>
        <dbReference type="Proteomes" id="UP000410492"/>
    </source>
</evidence>
<dbReference type="GO" id="GO:0016853">
    <property type="term" value="F:isomerase activity"/>
    <property type="evidence" value="ECO:0007669"/>
    <property type="project" value="UniProtKB-KW"/>
</dbReference>
<dbReference type="GO" id="GO:0005524">
    <property type="term" value="F:ATP binding"/>
    <property type="evidence" value="ECO:0007669"/>
    <property type="project" value="UniProtKB-KW"/>
</dbReference>
<reference evidence="9 10" key="1">
    <citation type="submission" date="2019-01" db="EMBL/GenBank/DDBJ databases">
        <authorList>
            <person name="Sayadi A."/>
        </authorList>
    </citation>
    <scope>NUCLEOTIDE SEQUENCE [LARGE SCALE GENOMIC DNA]</scope>
</reference>
<keyword evidence="6" id="KW-0206">Cytoskeleton</keyword>
<accession>A0A653D387</accession>
<protein>
    <recommendedName>
        <fullName evidence="8">Katanin p60 ATPase-containing subunit A1 MIT domain-containing protein</fullName>
    </recommendedName>
</protein>
<dbReference type="CDD" id="cd21748">
    <property type="entry name" value="Kp60-NTD"/>
    <property type="match status" value="1"/>
</dbReference>
<keyword evidence="7" id="KW-0413">Isomerase</keyword>
<evidence type="ECO:0000256" key="5">
    <source>
        <dbReference type="ARBA" id="ARBA00022840"/>
    </source>
</evidence>
<dbReference type="FunFam" id="1.20.58.80:FF:000003">
    <property type="entry name" value="Katanin p60 ATPase-containing subunit A1"/>
    <property type="match status" value="1"/>
</dbReference>
<dbReference type="Gene3D" id="1.20.58.80">
    <property type="entry name" value="Phosphotransferase system, lactose/cellobiose-type IIA subunit"/>
    <property type="match status" value="1"/>
</dbReference>
<feature type="domain" description="Katanin p60 ATPase-containing subunit A1 MIT" evidence="8">
    <location>
        <begin position="8"/>
        <end position="70"/>
    </location>
</feature>
<dbReference type="GO" id="GO:0000226">
    <property type="term" value="P:microtubule cytoskeleton organization"/>
    <property type="evidence" value="ECO:0007669"/>
    <property type="project" value="UniProtKB-ARBA"/>
</dbReference>
<sequence length="126" mass="14669">MAVQVNEICDNITLAREMSMLGNYDSAEVYYEFALKMISRLLIIISEPTRKNNWLQVQKKVNLEYDHVKQLKNILQTLRIDTGDVPIGVRRRDDPMRDSLDLINDVFAANDPDIWPSPTPVDHRWV</sequence>
<evidence type="ECO:0000256" key="1">
    <source>
        <dbReference type="ARBA" id="ARBA00004245"/>
    </source>
</evidence>
<dbReference type="OrthoDB" id="5334845at2759"/>
<dbReference type="GO" id="GO:0005874">
    <property type="term" value="C:microtubule"/>
    <property type="evidence" value="ECO:0007669"/>
    <property type="project" value="UniProtKB-KW"/>
</dbReference>
<keyword evidence="3" id="KW-0493">Microtubule</keyword>
<evidence type="ECO:0000256" key="3">
    <source>
        <dbReference type="ARBA" id="ARBA00022701"/>
    </source>
</evidence>